<keyword evidence="3 5" id="KW-1133">Transmembrane helix</keyword>
<reference evidence="6" key="1">
    <citation type="submission" date="2018-04" db="EMBL/GenBank/DDBJ databases">
        <title>Genomes of the Obligate Erwinia dacicola and Facultative Enterobacter sp. OLF Endosymbionts of the Olive Fruit fly, Bactrocera oleae.</title>
        <authorList>
            <person name="Estes A.M."/>
            <person name="Hearn D.J."/>
            <person name="Agarwal S."/>
            <person name="Pierson E.A."/>
            <person name="Dunning-Hotopp J.C."/>
        </authorList>
    </citation>
    <scope>NUCLEOTIDE SEQUENCE [LARGE SCALE GENOMIC DNA]</scope>
    <source>
        <strain evidence="6">Oroville</strain>
    </source>
</reference>
<accession>A0A328TD44</accession>
<evidence type="ECO:0000256" key="2">
    <source>
        <dbReference type="ARBA" id="ARBA00022692"/>
    </source>
</evidence>
<sequence length="46" mass="5104">MYYAPKIFEIAGYTNTTQQMWSTVIVGLVNVLATFNCYRPSGSLGP</sequence>
<dbReference type="Gene3D" id="1.20.1250.20">
    <property type="entry name" value="MFS general substrate transporter like domains"/>
    <property type="match status" value="1"/>
</dbReference>
<keyword evidence="7" id="KW-1185">Reference proteome</keyword>
<dbReference type="InterPro" id="IPR005828">
    <property type="entry name" value="MFS_sugar_transport-like"/>
</dbReference>
<keyword evidence="2 5" id="KW-0812">Transmembrane</keyword>
<comment type="caution">
    <text evidence="6">The sequence shown here is derived from an EMBL/GenBank/DDBJ whole genome shotgun (WGS) entry which is preliminary data.</text>
</comment>
<feature type="transmembrane region" description="Helical" evidence="5">
    <location>
        <begin position="20"/>
        <end position="38"/>
    </location>
</feature>
<dbReference type="Proteomes" id="UP000244334">
    <property type="component" value="Unassembled WGS sequence"/>
</dbReference>
<keyword evidence="4 5" id="KW-0472">Membrane</keyword>
<protein>
    <submittedName>
        <fullName evidence="6">Sugar (And other) transporter family protein</fullName>
    </submittedName>
</protein>
<dbReference type="GO" id="GO:0016020">
    <property type="term" value="C:membrane"/>
    <property type="evidence" value="ECO:0007669"/>
    <property type="project" value="UniProtKB-SubCell"/>
</dbReference>
<evidence type="ECO:0000256" key="4">
    <source>
        <dbReference type="ARBA" id="ARBA00023136"/>
    </source>
</evidence>
<dbReference type="GO" id="GO:0022857">
    <property type="term" value="F:transmembrane transporter activity"/>
    <property type="evidence" value="ECO:0007669"/>
    <property type="project" value="InterPro"/>
</dbReference>
<name>A0A328TD44_9GAMM</name>
<gene>
    <name evidence="6" type="ORF">ACZ87_03830</name>
</gene>
<evidence type="ECO:0000256" key="1">
    <source>
        <dbReference type="ARBA" id="ARBA00004370"/>
    </source>
</evidence>
<dbReference type="InterPro" id="IPR036259">
    <property type="entry name" value="MFS_trans_sf"/>
</dbReference>
<dbReference type="Pfam" id="PF00083">
    <property type="entry name" value="Sugar_tr"/>
    <property type="match status" value="1"/>
</dbReference>
<evidence type="ECO:0000313" key="6">
    <source>
        <dbReference type="EMBL" id="RAP68519.1"/>
    </source>
</evidence>
<dbReference type="EMBL" id="LJAM02000811">
    <property type="protein sequence ID" value="RAP68519.1"/>
    <property type="molecule type" value="Genomic_DNA"/>
</dbReference>
<evidence type="ECO:0000256" key="5">
    <source>
        <dbReference type="SAM" id="Phobius"/>
    </source>
</evidence>
<dbReference type="AlphaFoldDB" id="A0A328TD44"/>
<organism evidence="6 7">
    <name type="scientific">Candidatus Erwinia dacicola</name>
    <dbReference type="NCBI Taxonomy" id="252393"/>
    <lineage>
        <taxon>Bacteria</taxon>
        <taxon>Pseudomonadati</taxon>
        <taxon>Pseudomonadota</taxon>
        <taxon>Gammaproteobacteria</taxon>
        <taxon>Enterobacterales</taxon>
        <taxon>Erwiniaceae</taxon>
        <taxon>Erwinia</taxon>
    </lineage>
</organism>
<proteinExistence type="predicted"/>
<comment type="subcellular location">
    <subcellularLocation>
        <location evidence="1">Membrane</location>
    </subcellularLocation>
</comment>
<evidence type="ECO:0000313" key="7">
    <source>
        <dbReference type="Proteomes" id="UP000244334"/>
    </source>
</evidence>
<evidence type="ECO:0000256" key="3">
    <source>
        <dbReference type="ARBA" id="ARBA00022989"/>
    </source>
</evidence>